<evidence type="ECO:0000256" key="4">
    <source>
        <dbReference type="RuleBase" id="RU361185"/>
    </source>
</evidence>
<evidence type="ECO:0000259" key="6">
    <source>
        <dbReference type="Pfam" id="PF01055"/>
    </source>
</evidence>
<proteinExistence type="inferred from homology"/>
<name>A0A0J7KND3_LASNI</name>
<dbReference type="InterPro" id="IPR048395">
    <property type="entry name" value="Glyco_hydro_31_C"/>
</dbReference>
<feature type="domain" description="Glycosyl hydrolase family 31 C-terminal" evidence="7">
    <location>
        <begin position="578"/>
        <end position="660"/>
    </location>
</feature>
<evidence type="ECO:0000256" key="2">
    <source>
        <dbReference type="ARBA" id="ARBA00022801"/>
    </source>
</evidence>
<dbReference type="Proteomes" id="UP000036403">
    <property type="component" value="Unassembled WGS sequence"/>
</dbReference>
<dbReference type="GO" id="GO:0005975">
    <property type="term" value="P:carbohydrate metabolic process"/>
    <property type="evidence" value="ECO:0007669"/>
    <property type="project" value="InterPro"/>
</dbReference>
<feature type="signal peptide" evidence="5">
    <location>
        <begin position="1"/>
        <end position="26"/>
    </location>
</feature>
<dbReference type="GO" id="GO:0004553">
    <property type="term" value="F:hydrolase activity, hydrolyzing O-glycosyl compounds"/>
    <property type="evidence" value="ECO:0007669"/>
    <property type="project" value="InterPro"/>
</dbReference>
<dbReference type="InterPro" id="IPR050985">
    <property type="entry name" value="Alpha-glycosidase_related"/>
</dbReference>
<dbReference type="STRING" id="67767.A0A0J7KND3"/>
<dbReference type="PANTHER" id="PTHR43053:SF4">
    <property type="entry name" value="MYOGENESIS-REGULATING GLYCOSIDASE"/>
    <property type="match status" value="1"/>
</dbReference>
<dbReference type="Pfam" id="PF01055">
    <property type="entry name" value="Glyco_hydro_31_2nd"/>
    <property type="match status" value="1"/>
</dbReference>
<dbReference type="Gene3D" id="3.20.20.80">
    <property type="entry name" value="Glycosidases"/>
    <property type="match status" value="1"/>
</dbReference>
<protein>
    <submittedName>
        <fullName evidence="8">Glucosidase</fullName>
    </submittedName>
</protein>
<dbReference type="Gene3D" id="2.60.40.1180">
    <property type="entry name" value="Golgi alpha-mannosidase II"/>
    <property type="match status" value="1"/>
</dbReference>
<keyword evidence="5" id="KW-0732">Signal</keyword>
<evidence type="ECO:0000313" key="9">
    <source>
        <dbReference type="Proteomes" id="UP000036403"/>
    </source>
</evidence>
<organism evidence="8 9">
    <name type="scientific">Lasius niger</name>
    <name type="common">Black garden ant</name>
    <dbReference type="NCBI Taxonomy" id="67767"/>
    <lineage>
        <taxon>Eukaryota</taxon>
        <taxon>Metazoa</taxon>
        <taxon>Ecdysozoa</taxon>
        <taxon>Arthropoda</taxon>
        <taxon>Hexapoda</taxon>
        <taxon>Insecta</taxon>
        <taxon>Pterygota</taxon>
        <taxon>Neoptera</taxon>
        <taxon>Endopterygota</taxon>
        <taxon>Hymenoptera</taxon>
        <taxon>Apocrita</taxon>
        <taxon>Aculeata</taxon>
        <taxon>Formicoidea</taxon>
        <taxon>Formicidae</taxon>
        <taxon>Formicinae</taxon>
        <taxon>Lasius</taxon>
        <taxon>Lasius</taxon>
    </lineage>
</organism>
<feature type="chain" id="PRO_5005290105" evidence="5">
    <location>
        <begin position="27"/>
        <end position="662"/>
    </location>
</feature>
<dbReference type="PaxDb" id="67767-A0A0J7KND3"/>
<dbReference type="InterPro" id="IPR017853">
    <property type="entry name" value="GH"/>
</dbReference>
<dbReference type="SUPFAM" id="SSF51011">
    <property type="entry name" value="Glycosyl hydrolase domain"/>
    <property type="match status" value="1"/>
</dbReference>
<dbReference type="InterPro" id="IPR013780">
    <property type="entry name" value="Glyco_hydro_b"/>
</dbReference>
<evidence type="ECO:0000256" key="5">
    <source>
        <dbReference type="SAM" id="SignalP"/>
    </source>
</evidence>
<accession>A0A0J7KND3</accession>
<dbReference type="CDD" id="cd06592">
    <property type="entry name" value="GH31_NET37"/>
    <property type="match status" value="1"/>
</dbReference>
<evidence type="ECO:0000259" key="7">
    <source>
        <dbReference type="Pfam" id="PF21365"/>
    </source>
</evidence>
<evidence type="ECO:0000256" key="1">
    <source>
        <dbReference type="ARBA" id="ARBA00007806"/>
    </source>
</evidence>
<keyword evidence="2 4" id="KW-0378">Hydrolase</keyword>
<comment type="similarity">
    <text evidence="1 4">Belongs to the glycosyl hydrolase 31 family.</text>
</comment>
<dbReference type="PANTHER" id="PTHR43053">
    <property type="entry name" value="GLYCOSIDASE FAMILY 31"/>
    <property type="match status" value="1"/>
</dbReference>
<evidence type="ECO:0000313" key="8">
    <source>
        <dbReference type="EMBL" id="KMQ91888.1"/>
    </source>
</evidence>
<dbReference type="AlphaFoldDB" id="A0A0J7KND3"/>
<keyword evidence="9" id="KW-1185">Reference proteome</keyword>
<reference evidence="8 9" key="1">
    <citation type="submission" date="2015-04" db="EMBL/GenBank/DDBJ databases">
        <title>Lasius niger genome sequencing.</title>
        <authorList>
            <person name="Konorov E.A."/>
            <person name="Nikitin M.A."/>
            <person name="Kirill M.V."/>
            <person name="Chang P."/>
        </authorList>
    </citation>
    <scope>NUCLEOTIDE SEQUENCE [LARGE SCALE GENOMIC DNA]</scope>
    <source>
        <tissue evidence="8">Whole</tissue>
    </source>
</reference>
<feature type="domain" description="Glycoside hydrolase family 31 TIM barrel" evidence="6">
    <location>
        <begin position="267"/>
        <end position="414"/>
    </location>
</feature>
<dbReference type="EMBL" id="LBMM01005028">
    <property type="protein sequence ID" value="KMQ91888.1"/>
    <property type="molecule type" value="Genomic_DNA"/>
</dbReference>
<dbReference type="Pfam" id="PF21365">
    <property type="entry name" value="Glyco_hydro_31_3rd"/>
    <property type="match status" value="1"/>
</dbReference>
<evidence type="ECO:0000256" key="3">
    <source>
        <dbReference type="ARBA" id="ARBA00023295"/>
    </source>
</evidence>
<comment type="caution">
    <text evidence="8">The sequence shown here is derived from an EMBL/GenBank/DDBJ whole genome shotgun (WGS) entry which is preliminary data.</text>
</comment>
<keyword evidence="3 4" id="KW-0326">Glycosidase</keyword>
<sequence length="662" mass="75989">MQPLERSTMHSFIILLLFAFGTLVCGDDVEEADNLNTGIIMPIKNGVLQVNIINRIMILNLTKNDGENMINVLYTKTPSQTLSSPFVIEQNCGGTNRLCVKSANVTHTTIHASNEIINVTRVVADPAAELVDCYQFTEGTQWFGGPQYRYQFWPVQHMYYEEEPYLPTHPENMALAERYWLSGKGVYIYVNETNPLFLDQNNYRDNYLCLIAKNKAPYRRRDSVQLNYELGVFLNPKVAHQHMVKTHLGKPTGRPNERMIRHPIWSTWARYKANVTEKVVESYADEIIANKFNNSQIEIDDNWETCYGSAVFDPVKFPNVSALVQRLKQKGFRVTLWIHPFINRGCEPAYSTALKNSYFAKNLDGRVQMSWWQGVDAATIDFTNPKAVSWWVARLKLLQNLGIDSFKFDAGEESWLPQVAMLNGSLYMQPGIFTEEYVRALAANFNDYIEVRVGWRSQDLPIFVRMIDKDTRWTWNNGLPTLITTLLQMNLNGYVHVLPDMIGGNGYLDGSLNGTEYPPKELFIRWLQANVFMPSLQYSFVPWDYDNETIAICKKYTDLHANQTSEILKAMQQAITNGTPVNPPIWWVDPTNKEAHKINDEYLLGETILVAPVIEEGAISRDIYFPAGTWLDPNQGMIINGPKWLRNYPAPLDTLPYFKKHQ</sequence>
<dbReference type="OrthoDB" id="10070917at2759"/>
<dbReference type="SUPFAM" id="SSF51445">
    <property type="entry name" value="(Trans)glycosidases"/>
    <property type="match status" value="1"/>
</dbReference>
<dbReference type="InterPro" id="IPR000322">
    <property type="entry name" value="Glyco_hydro_31_TIM"/>
</dbReference>
<gene>
    <name evidence="8" type="ORF">RF55_8196</name>
</gene>